<evidence type="ECO:0000256" key="5">
    <source>
        <dbReference type="PIRSR" id="PIRSR001434-2"/>
    </source>
</evidence>
<dbReference type="InterPro" id="IPR015421">
    <property type="entry name" value="PyrdxlP-dep_Trfase_major"/>
</dbReference>
<dbReference type="Proteomes" id="UP000733611">
    <property type="component" value="Unassembled WGS sequence"/>
</dbReference>
<dbReference type="GO" id="GO:0005737">
    <property type="term" value="C:cytoplasm"/>
    <property type="evidence" value="ECO:0007669"/>
    <property type="project" value="TreeGrafter"/>
</dbReference>
<comment type="caution">
    <text evidence="7">The sequence shown here is derived from an EMBL/GenBank/DDBJ whole genome shotgun (WGS) entry which is preliminary data.</text>
</comment>
<reference evidence="7" key="2">
    <citation type="submission" date="2021-04" db="EMBL/GenBank/DDBJ databases">
        <authorList>
            <person name="Gilroy R."/>
        </authorList>
    </citation>
    <scope>NUCLEOTIDE SEQUENCE</scope>
    <source>
        <strain evidence="7">378</strain>
    </source>
</reference>
<dbReference type="PANTHER" id="PTHR43797:SF3">
    <property type="entry name" value="O-ACETYLHOMOSERINE SULFHYDRYLASE"/>
    <property type="match status" value="1"/>
</dbReference>
<reference evidence="7" key="1">
    <citation type="journal article" date="2021" name="PeerJ">
        <title>Extensive microbial diversity within the chicken gut microbiome revealed by metagenomics and culture.</title>
        <authorList>
            <person name="Gilroy R."/>
            <person name="Ravi A."/>
            <person name="Getino M."/>
            <person name="Pursley I."/>
            <person name="Horton D.L."/>
            <person name="Alikhan N.F."/>
            <person name="Baker D."/>
            <person name="Gharbi K."/>
            <person name="Hall N."/>
            <person name="Watson M."/>
            <person name="Adriaenssens E.M."/>
            <person name="Foster-Nyarko E."/>
            <person name="Jarju S."/>
            <person name="Secka A."/>
            <person name="Antonio M."/>
            <person name="Oren A."/>
            <person name="Chaudhuri R.R."/>
            <person name="La Ragione R."/>
            <person name="Hildebrand F."/>
            <person name="Pallen M.J."/>
        </authorList>
    </citation>
    <scope>NUCLEOTIDE SEQUENCE</scope>
    <source>
        <strain evidence="7">378</strain>
    </source>
</reference>
<dbReference type="Gene3D" id="3.90.1150.10">
    <property type="entry name" value="Aspartate Aminotransferase, domain 1"/>
    <property type="match status" value="1"/>
</dbReference>
<dbReference type="Gene3D" id="3.40.640.10">
    <property type="entry name" value="Type I PLP-dependent aspartate aminotransferase-like (Major domain)"/>
    <property type="match status" value="1"/>
</dbReference>
<organism evidence="7 8">
    <name type="scientific">Candidatus Anaerobiospirillum pullicola</name>
    <dbReference type="NCBI Taxonomy" id="2838451"/>
    <lineage>
        <taxon>Bacteria</taxon>
        <taxon>Pseudomonadati</taxon>
        <taxon>Pseudomonadota</taxon>
        <taxon>Gammaproteobacteria</taxon>
        <taxon>Aeromonadales</taxon>
        <taxon>Succinivibrionaceae</taxon>
        <taxon>Anaerobiospirillum</taxon>
    </lineage>
</organism>
<keyword evidence="4 5" id="KW-0663">Pyridoxal phosphate</keyword>
<dbReference type="NCBIfam" id="TIGR01326">
    <property type="entry name" value="OAH_OAS_sulfhy"/>
    <property type="match status" value="1"/>
</dbReference>
<dbReference type="GO" id="GO:0019346">
    <property type="term" value="P:transsulfuration"/>
    <property type="evidence" value="ECO:0007669"/>
    <property type="project" value="InterPro"/>
</dbReference>
<feature type="modified residue" description="N6-(pyridoxal phosphate)lysine" evidence="5">
    <location>
        <position position="204"/>
    </location>
</feature>
<dbReference type="InterPro" id="IPR015424">
    <property type="entry name" value="PyrdxlP-dep_Trfase"/>
</dbReference>
<dbReference type="AlphaFoldDB" id="A0A948THG9"/>
<comment type="similarity">
    <text evidence="2 6">Belongs to the trans-sulfuration enzymes family.</text>
</comment>
<proteinExistence type="inferred from homology"/>
<evidence type="ECO:0000256" key="1">
    <source>
        <dbReference type="ARBA" id="ARBA00001933"/>
    </source>
</evidence>
<accession>A0A948THG9</accession>
<dbReference type="EMBL" id="JAHLFE010000185">
    <property type="protein sequence ID" value="MBU3844955.1"/>
    <property type="molecule type" value="Genomic_DNA"/>
</dbReference>
<gene>
    <name evidence="7" type="ORF">H9847_08875</name>
</gene>
<sequence length="424" mass="45635">MEFATKCLHGGYEPQNGEPGALPIIQSTTFKYDSTAQVAKLFDLQAAGFFYSRLANPTVDAVEQKITALDGGVGAICTSSGHAACFISVMNLCKAGDHVVACSNLYGGTIHLLGVTLKRFGVDVTFVDQNQSNEELQQYFKPNTKAVFGETIANPSTVILDIERIAKLAHDNGVPLIVDNTFATPYLCRPMEFGADIVVYSTTKYLEGHALGLGGAVVDSGNFDWAAHADKFPEFVEPDESYHGCVYTEAFGKAAYIVKCRAQLIRDLGCLQSPQNAFYVNLGLETLPLRMEQYCANAAKVAEFLADHAKVKSISYPGLEGDASHALAQKYLRDGKSSGVISFVLDGSREAGARFIDALKLVRLEVHVADIRSCVLHPASSSHRQLTDEQLAQAGIESGTVRLSVGLEDVGEIIADLEQALAQA</sequence>
<dbReference type="GO" id="GO:0003961">
    <property type="term" value="F:O-acetylhomoserine aminocarboxypropyltransferase activity"/>
    <property type="evidence" value="ECO:0007669"/>
    <property type="project" value="TreeGrafter"/>
</dbReference>
<comment type="cofactor">
    <cofactor evidence="1 6">
        <name>pyridoxal 5'-phosphate</name>
        <dbReference type="ChEBI" id="CHEBI:597326"/>
    </cofactor>
</comment>
<name>A0A948THG9_9GAMM</name>
<dbReference type="FunFam" id="3.40.640.10:FF:000035">
    <property type="entry name" value="O-succinylhomoserine sulfhydrylase"/>
    <property type="match status" value="1"/>
</dbReference>
<dbReference type="GO" id="GO:0030170">
    <property type="term" value="F:pyridoxal phosphate binding"/>
    <property type="evidence" value="ECO:0007669"/>
    <property type="project" value="InterPro"/>
</dbReference>
<evidence type="ECO:0000313" key="7">
    <source>
        <dbReference type="EMBL" id="MBU3844955.1"/>
    </source>
</evidence>
<dbReference type="GO" id="GO:0071269">
    <property type="term" value="P:L-homocysteine biosynthetic process"/>
    <property type="evidence" value="ECO:0007669"/>
    <property type="project" value="TreeGrafter"/>
</dbReference>
<dbReference type="GO" id="GO:0004124">
    <property type="term" value="F:cysteine synthase activity"/>
    <property type="evidence" value="ECO:0007669"/>
    <property type="project" value="TreeGrafter"/>
</dbReference>
<evidence type="ECO:0000256" key="3">
    <source>
        <dbReference type="ARBA" id="ARBA00022679"/>
    </source>
</evidence>
<evidence type="ECO:0000313" key="8">
    <source>
        <dbReference type="Proteomes" id="UP000733611"/>
    </source>
</evidence>
<dbReference type="PIRSF" id="PIRSF001434">
    <property type="entry name" value="CGS"/>
    <property type="match status" value="1"/>
</dbReference>
<dbReference type="Pfam" id="PF01053">
    <property type="entry name" value="Cys_Met_Meta_PP"/>
    <property type="match status" value="1"/>
</dbReference>
<dbReference type="SUPFAM" id="SSF53383">
    <property type="entry name" value="PLP-dependent transferases"/>
    <property type="match status" value="1"/>
</dbReference>
<protein>
    <submittedName>
        <fullName evidence="7">O-acetylhomoserine aminocarboxypropyltransferase/cysteine synthase</fullName>
    </submittedName>
</protein>
<dbReference type="InterPro" id="IPR015422">
    <property type="entry name" value="PyrdxlP-dep_Trfase_small"/>
</dbReference>
<dbReference type="CDD" id="cd00614">
    <property type="entry name" value="CGS_like"/>
    <property type="match status" value="1"/>
</dbReference>
<keyword evidence="3" id="KW-0808">Transferase</keyword>
<evidence type="ECO:0000256" key="2">
    <source>
        <dbReference type="ARBA" id="ARBA00009077"/>
    </source>
</evidence>
<dbReference type="InterPro" id="IPR006235">
    <property type="entry name" value="OAc-hSer/O-AcSer_sulfhydrylase"/>
</dbReference>
<dbReference type="PANTHER" id="PTHR43797">
    <property type="entry name" value="HOMOCYSTEINE/CYSTEINE SYNTHASE"/>
    <property type="match status" value="1"/>
</dbReference>
<dbReference type="GO" id="GO:0006535">
    <property type="term" value="P:cysteine biosynthetic process from serine"/>
    <property type="evidence" value="ECO:0007669"/>
    <property type="project" value="TreeGrafter"/>
</dbReference>
<evidence type="ECO:0000256" key="6">
    <source>
        <dbReference type="RuleBase" id="RU362118"/>
    </source>
</evidence>
<dbReference type="InterPro" id="IPR000277">
    <property type="entry name" value="Cys/Met-Metab_PyrdxlP-dep_enz"/>
</dbReference>
<evidence type="ECO:0000256" key="4">
    <source>
        <dbReference type="ARBA" id="ARBA00022898"/>
    </source>
</evidence>